<feature type="region of interest" description="Disordered" evidence="1">
    <location>
        <begin position="100"/>
        <end position="141"/>
    </location>
</feature>
<feature type="compositionally biased region" description="Basic and acidic residues" evidence="1">
    <location>
        <begin position="366"/>
        <end position="376"/>
    </location>
</feature>
<dbReference type="InParanoid" id="A0A3N4KLB6"/>
<dbReference type="Proteomes" id="UP000277580">
    <property type="component" value="Unassembled WGS sequence"/>
</dbReference>
<feature type="compositionally biased region" description="Polar residues" evidence="1">
    <location>
        <begin position="396"/>
        <end position="408"/>
    </location>
</feature>
<evidence type="ECO:0000256" key="1">
    <source>
        <dbReference type="SAM" id="MobiDB-lite"/>
    </source>
</evidence>
<dbReference type="EMBL" id="ML119136">
    <property type="protein sequence ID" value="RPB11363.1"/>
    <property type="molecule type" value="Genomic_DNA"/>
</dbReference>
<feature type="compositionally biased region" description="Basic and acidic residues" evidence="1">
    <location>
        <begin position="110"/>
        <end position="122"/>
    </location>
</feature>
<accession>A0A3N4KLB6</accession>
<name>A0A3N4KLB6_9PEZI</name>
<organism evidence="3 4">
    <name type="scientific">Morchella conica CCBAS932</name>
    <dbReference type="NCBI Taxonomy" id="1392247"/>
    <lineage>
        <taxon>Eukaryota</taxon>
        <taxon>Fungi</taxon>
        <taxon>Dikarya</taxon>
        <taxon>Ascomycota</taxon>
        <taxon>Pezizomycotina</taxon>
        <taxon>Pezizomycetes</taxon>
        <taxon>Pezizales</taxon>
        <taxon>Morchellaceae</taxon>
        <taxon>Morchella</taxon>
    </lineage>
</organism>
<evidence type="ECO:0000313" key="3">
    <source>
        <dbReference type="EMBL" id="RPB11363.1"/>
    </source>
</evidence>
<feature type="compositionally biased region" description="Polar residues" evidence="1">
    <location>
        <begin position="326"/>
        <end position="336"/>
    </location>
</feature>
<protein>
    <submittedName>
        <fullName evidence="3">Uncharacterized protein</fullName>
    </submittedName>
</protein>
<keyword evidence="2" id="KW-1133">Transmembrane helix</keyword>
<dbReference type="AlphaFoldDB" id="A0A3N4KLB6"/>
<proteinExistence type="predicted"/>
<feature type="compositionally biased region" description="Low complexity" evidence="1">
    <location>
        <begin position="100"/>
        <end position="109"/>
    </location>
</feature>
<feature type="region of interest" description="Disordered" evidence="1">
    <location>
        <begin position="213"/>
        <end position="250"/>
    </location>
</feature>
<reference evidence="3 4" key="1">
    <citation type="journal article" date="2018" name="Nat. Ecol. Evol.">
        <title>Pezizomycetes genomes reveal the molecular basis of ectomycorrhizal truffle lifestyle.</title>
        <authorList>
            <person name="Murat C."/>
            <person name="Payen T."/>
            <person name="Noel B."/>
            <person name="Kuo A."/>
            <person name="Morin E."/>
            <person name="Chen J."/>
            <person name="Kohler A."/>
            <person name="Krizsan K."/>
            <person name="Balestrini R."/>
            <person name="Da Silva C."/>
            <person name="Montanini B."/>
            <person name="Hainaut M."/>
            <person name="Levati E."/>
            <person name="Barry K.W."/>
            <person name="Belfiori B."/>
            <person name="Cichocki N."/>
            <person name="Clum A."/>
            <person name="Dockter R.B."/>
            <person name="Fauchery L."/>
            <person name="Guy J."/>
            <person name="Iotti M."/>
            <person name="Le Tacon F."/>
            <person name="Lindquist E.A."/>
            <person name="Lipzen A."/>
            <person name="Malagnac F."/>
            <person name="Mello A."/>
            <person name="Molinier V."/>
            <person name="Miyauchi S."/>
            <person name="Poulain J."/>
            <person name="Riccioni C."/>
            <person name="Rubini A."/>
            <person name="Sitrit Y."/>
            <person name="Splivallo R."/>
            <person name="Traeger S."/>
            <person name="Wang M."/>
            <person name="Zifcakova L."/>
            <person name="Wipf D."/>
            <person name="Zambonelli A."/>
            <person name="Paolocci F."/>
            <person name="Nowrousian M."/>
            <person name="Ottonello S."/>
            <person name="Baldrian P."/>
            <person name="Spatafora J.W."/>
            <person name="Henrissat B."/>
            <person name="Nagy L.G."/>
            <person name="Aury J.M."/>
            <person name="Wincker P."/>
            <person name="Grigoriev I.V."/>
            <person name="Bonfante P."/>
            <person name="Martin F.M."/>
        </authorList>
    </citation>
    <scope>NUCLEOTIDE SEQUENCE [LARGE SCALE GENOMIC DNA]</scope>
    <source>
        <strain evidence="3 4">CCBAS932</strain>
    </source>
</reference>
<evidence type="ECO:0000313" key="4">
    <source>
        <dbReference type="Proteomes" id="UP000277580"/>
    </source>
</evidence>
<keyword evidence="2" id="KW-0812">Transmembrane</keyword>
<keyword evidence="2" id="KW-0472">Membrane</keyword>
<dbReference type="OrthoDB" id="5376312at2759"/>
<feature type="region of interest" description="Disordered" evidence="1">
    <location>
        <begin position="272"/>
        <end position="408"/>
    </location>
</feature>
<feature type="compositionally biased region" description="Pro residues" evidence="1">
    <location>
        <begin position="348"/>
        <end position="364"/>
    </location>
</feature>
<feature type="transmembrane region" description="Helical" evidence="2">
    <location>
        <begin position="37"/>
        <end position="57"/>
    </location>
</feature>
<gene>
    <name evidence="3" type="ORF">P167DRAFT_546428</name>
</gene>
<sequence length="408" mass="45143">MKLPVLVTRALIEREFHHDDDDDEDGPGGSSGQGKSLIVAVVFVAVLLFSLFIYVGLRLLRRSVSEPPTWLPEFVRSWWTKWRPGTYIPTPISEREAIAAATAASSMSSRHTDRSTNYDSRRDRHSSRRDRHRENPTQGIDRNTSIRSIMTLPEYRPVASPGKERTIGREGERAGIDVVLEFPESSTEEEQRREEHMQALYEIRLARQLERAEARENAANGGSRSNRHASPGSDRGRNRDGSSSTSLAAALAAVSERDRRLANVAYAEVGTARPDGSRVRASSTASERDNQPLLSSGASMGRHGRSVSIESVEMFSARPSMETRPPGSSSNRQVSGVRSMLDVDRETTPPPPDYGGPPTEPPPDYDQLHDLHDYDGQHGNTNMQVPLLRVEAASPEPSSLPTYPSQAR</sequence>
<evidence type="ECO:0000256" key="2">
    <source>
        <dbReference type="SAM" id="Phobius"/>
    </source>
</evidence>
<keyword evidence="4" id="KW-1185">Reference proteome</keyword>
<feature type="compositionally biased region" description="Low complexity" evidence="1">
    <location>
        <begin position="241"/>
        <end position="250"/>
    </location>
</feature>